<accession>A4CIF4</accession>
<keyword evidence="3" id="KW-1185">Reference proteome</keyword>
<evidence type="ECO:0000313" key="3">
    <source>
        <dbReference type="Proteomes" id="UP000009049"/>
    </source>
</evidence>
<dbReference type="InterPro" id="IPR051396">
    <property type="entry name" value="Bact_Antivir_Def_Nuclease"/>
</dbReference>
<dbReference type="PANTHER" id="PTHR43581">
    <property type="entry name" value="ATP/GTP PHOSPHATASE"/>
    <property type="match status" value="1"/>
</dbReference>
<evidence type="ECO:0000313" key="2">
    <source>
        <dbReference type="EMBL" id="EAR16712.1"/>
    </source>
</evidence>
<feature type="domain" description="ATPase AAA-type core" evidence="1">
    <location>
        <begin position="161"/>
        <end position="291"/>
    </location>
</feature>
<name>A4CIF4_ROBBH</name>
<dbReference type="Gene3D" id="3.40.50.300">
    <property type="entry name" value="P-loop containing nucleotide triphosphate hydrolases"/>
    <property type="match status" value="1"/>
</dbReference>
<dbReference type="GO" id="GO:0016887">
    <property type="term" value="F:ATP hydrolysis activity"/>
    <property type="evidence" value="ECO:0007669"/>
    <property type="project" value="InterPro"/>
</dbReference>
<gene>
    <name evidence="2" type="ordered locus">RB2501_07420</name>
</gene>
<reference evidence="2 3" key="1">
    <citation type="journal article" date="2009" name="J. Bacteriol.">
        <title>Complete genome sequence of Robiginitalea biformata HTCC2501.</title>
        <authorList>
            <person name="Oh H.M."/>
            <person name="Giovannoni S.J."/>
            <person name="Lee K."/>
            <person name="Ferriera S."/>
            <person name="Johnson J."/>
            <person name="Cho J.C."/>
        </authorList>
    </citation>
    <scope>NUCLEOTIDE SEQUENCE [LARGE SCALE GENOMIC DNA]</scope>
    <source>
        <strain evidence="3">ATCC BAA-864 / HTCC2501 / KCTC 12146</strain>
    </source>
</reference>
<dbReference type="HOGENOM" id="CLU_479716_0_0_10"/>
<proteinExistence type="predicted"/>
<dbReference type="GO" id="GO:0005524">
    <property type="term" value="F:ATP binding"/>
    <property type="evidence" value="ECO:0007669"/>
    <property type="project" value="InterPro"/>
</dbReference>
<dbReference type="EMBL" id="CP001712">
    <property type="protein sequence ID" value="EAR16712.1"/>
    <property type="molecule type" value="Genomic_DNA"/>
</dbReference>
<organism evidence="2 3">
    <name type="scientific">Robiginitalea biformata (strain ATCC BAA-864 / DSM 15991 / KCTC 12146 / HTCC2501)</name>
    <dbReference type="NCBI Taxonomy" id="313596"/>
    <lineage>
        <taxon>Bacteria</taxon>
        <taxon>Pseudomonadati</taxon>
        <taxon>Bacteroidota</taxon>
        <taxon>Flavobacteriia</taxon>
        <taxon>Flavobacteriales</taxon>
        <taxon>Flavobacteriaceae</taxon>
        <taxon>Robiginitalea</taxon>
    </lineage>
</organism>
<evidence type="ECO:0000259" key="1">
    <source>
        <dbReference type="Pfam" id="PF13304"/>
    </source>
</evidence>
<dbReference type="Pfam" id="PF13304">
    <property type="entry name" value="AAA_21"/>
    <property type="match status" value="1"/>
</dbReference>
<dbReference type="SUPFAM" id="SSF52540">
    <property type="entry name" value="P-loop containing nucleoside triphosphate hydrolases"/>
    <property type="match status" value="1"/>
</dbReference>
<sequence length="568" mass="66611">MEISNNSVVFQEKQNKAQKYYEENQSNVQRLDNETYGMIFRLYKNFTGKRDSLNKHLGNEQDYKNLYKEINSEFNKGIAQLQKGNQTNGRVNAVKIFRQFYGLIKEVETHFIFALENKPTNKILIPILRSIKSSEHLVEDVFSKMIMELYSVENAEIHTGLNLYNRILEARNGKKQIRRGFEEFENFLSERFFEGKEIEIISNLNDEKINLWIDGEERKIHDVGDGIQSIIQLLFPIYTAKNGSWIFIEEPETHMHPGLQRLFLETLISDEYLTKKGLKYFFTTHSNHLLDSSIPKDLISVFQFDKINESKYEIGTDLLPNKKTLDLLGVKSSSVLIANATIWVEGPTDRKYLSRFLNLYCKYHQKPIYKEDIDFAFIEYGGSLLSHYLFEEKQISEVNSLEVNDEIKAFAISTKVFLLVDNDNVDNRRRKGKRRLELKKLSENQPNFTFFDTEYVEIENLLPPTVLKGYLKKIMNRKYHKKLDSLDISQNKYERTRVGEYLINCLESLGLSDNELPKLKSNSGTLSNYHKINLCEFTITTFESYDELTRENKVLNRLIEQLFDFIGD</sequence>
<dbReference type="eggNOG" id="COG3593">
    <property type="taxonomic scope" value="Bacteria"/>
</dbReference>
<dbReference type="KEGG" id="rbi:RB2501_07420"/>
<dbReference type="Proteomes" id="UP000009049">
    <property type="component" value="Chromosome"/>
</dbReference>
<dbReference type="InterPro" id="IPR003959">
    <property type="entry name" value="ATPase_AAA_core"/>
</dbReference>
<dbReference type="AlphaFoldDB" id="A4CIF4"/>
<dbReference type="PANTHER" id="PTHR43581:SF4">
    <property type="entry name" value="ATP_GTP PHOSPHATASE"/>
    <property type="match status" value="1"/>
</dbReference>
<dbReference type="InterPro" id="IPR027417">
    <property type="entry name" value="P-loop_NTPase"/>
</dbReference>
<protein>
    <submittedName>
        <fullName evidence="2">ATP/GTP-binding protein, putative</fullName>
    </submittedName>
</protein>
<dbReference type="STRING" id="313596.RB2501_07420"/>